<reference evidence="2" key="1">
    <citation type="journal article" date="2024" name="Proc. Natl. Acad. Sci. U.S.A.">
        <title>Extraordinary preservation of gene collinearity over three hundred million years revealed in homosporous lycophytes.</title>
        <authorList>
            <person name="Li C."/>
            <person name="Wickell D."/>
            <person name="Kuo L.Y."/>
            <person name="Chen X."/>
            <person name="Nie B."/>
            <person name="Liao X."/>
            <person name="Peng D."/>
            <person name="Ji J."/>
            <person name="Jenkins J."/>
            <person name="Williams M."/>
            <person name="Shu S."/>
            <person name="Plott C."/>
            <person name="Barry K."/>
            <person name="Rajasekar S."/>
            <person name="Grimwood J."/>
            <person name="Han X."/>
            <person name="Sun S."/>
            <person name="Hou Z."/>
            <person name="He W."/>
            <person name="Dai G."/>
            <person name="Sun C."/>
            <person name="Schmutz J."/>
            <person name="Leebens-Mack J.H."/>
            <person name="Li F.W."/>
            <person name="Wang L."/>
        </authorList>
    </citation>
    <scope>NUCLEOTIDE SEQUENCE [LARGE SCALE GENOMIC DNA]</scope>
    <source>
        <strain evidence="2">cv. PW_Plant_1</strain>
    </source>
</reference>
<keyword evidence="2" id="KW-1185">Reference proteome</keyword>
<accession>A0ACC2CMX2</accession>
<proteinExistence type="predicted"/>
<sequence>MKPNLGESSGMAESERGQVAAGRTGAGGGVGAAVSEQDGAPALSICTPRNRQAPPSSASSPHKGLQQVELELRLLEALEIYDPAKLQGMHRHFILFGLMEYLERRLNQHFTSEEVLRLLDGFFNLEMLKPDDDEIELTSQEEDFALPPAIFELKDDSM</sequence>
<name>A0ACC2CMX2_DIPCM</name>
<dbReference type="EMBL" id="CM055100">
    <property type="protein sequence ID" value="KAJ7543389.1"/>
    <property type="molecule type" value="Genomic_DNA"/>
</dbReference>
<protein>
    <submittedName>
        <fullName evidence="1">Uncharacterized protein</fullName>
    </submittedName>
</protein>
<comment type="caution">
    <text evidence="1">The sequence shown here is derived from an EMBL/GenBank/DDBJ whole genome shotgun (WGS) entry which is preliminary data.</text>
</comment>
<evidence type="ECO:0000313" key="2">
    <source>
        <dbReference type="Proteomes" id="UP001162992"/>
    </source>
</evidence>
<organism evidence="1 2">
    <name type="scientific">Diphasiastrum complanatum</name>
    <name type="common">Issler's clubmoss</name>
    <name type="synonym">Lycopodium complanatum</name>
    <dbReference type="NCBI Taxonomy" id="34168"/>
    <lineage>
        <taxon>Eukaryota</taxon>
        <taxon>Viridiplantae</taxon>
        <taxon>Streptophyta</taxon>
        <taxon>Embryophyta</taxon>
        <taxon>Tracheophyta</taxon>
        <taxon>Lycopodiopsida</taxon>
        <taxon>Lycopodiales</taxon>
        <taxon>Lycopodiaceae</taxon>
        <taxon>Lycopodioideae</taxon>
        <taxon>Diphasiastrum</taxon>
    </lineage>
</organism>
<dbReference type="Proteomes" id="UP001162992">
    <property type="component" value="Chromosome 9"/>
</dbReference>
<evidence type="ECO:0000313" key="1">
    <source>
        <dbReference type="EMBL" id="KAJ7543389.1"/>
    </source>
</evidence>
<gene>
    <name evidence="1" type="ORF">O6H91_09G036000</name>
</gene>